<dbReference type="Pfam" id="PF00400">
    <property type="entry name" value="WD40"/>
    <property type="match status" value="5"/>
</dbReference>
<evidence type="ECO:0000313" key="6">
    <source>
        <dbReference type="Proteomes" id="UP000183567"/>
    </source>
</evidence>
<evidence type="ECO:0000313" key="5">
    <source>
        <dbReference type="EMBL" id="OJA12425.1"/>
    </source>
</evidence>
<feature type="compositionally biased region" description="Acidic residues" evidence="4">
    <location>
        <begin position="37"/>
        <end position="49"/>
    </location>
</feature>
<dbReference type="Proteomes" id="UP000183567">
    <property type="component" value="Unassembled WGS sequence"/>
</dbReference>
<keyword evidence="1 3" id="KW-0853">WD repeat</keyword>
<feature type="repeat" description="WD" evidence="3">
    <location>
        <begin position="159"/>
        <end position="190"/>
    </location>
</feature>
<feature type="compositionally biased region" description="Low complexity" evidence="4">
    <location>
        <begin position="437"/>
        <end position="468"/>
    </location>
</feature>
<dbReference type="InterPro" id="IPR015943">
    <property type="entry name" value="WD40/YVTN_repeat-like_dom_sf"/>
</dbReference>
<feature type="repeat" description="WD" evidence="3">
    <location>
        <begin position="102"/>
        <end position="133"/>
    </location>
</feature>
<organism evidence="5 6">
    <name type="scientific">Rhizopogon vesiculosus</name>
    <dbReference type="NCBI Taxonomy" id="180088"/>
    <lineage>
        <taxon>Eukaryota</taxon>
        <taxon>Fungi</taxon>
        <taxon>Dikarya</taxon>
        <taxon>Basidiomycota</taxon>
        <taxon>Agaricomycotina</taxon>
        <taxon>Agaricomycetes</taxon>
        <taxon>Agaricomycetidae</taxon>
        <taxon>Boletales</taxon>
        <taxon>Suillineae</taxon>
        <taxon>Rhizopogonaceae</taxon>
        <taxon>Rhizopogon</taxon>
    </lineage>
</organism>
<evidence type="ECO:0000256" key="2">
    <source>
        <dbReference type="ARBA" id="ARBA00022737"/>
    </source>
</evidence>
<feature type="repeat" description="WD" evidence="3">
    <location>
        <begin position="191"/>
        <end position="232"/>
    </location>
</feature>
<dbReference type="OrthoDB" id="10261640at2759"/>
<name>A0A1J8QFQ2_9AGAM</name>
<feature type="compositionally biased region" description="Low complexity" evidence="4">
    <location>
        <begin position="485"/>
        <end position="533"/>
    </location>
</feature>
<evidence type="ECO:0000256" key="4">
    <source>
        <dbReference type="SAM" id="MobiDB-lite"/>
    </source>
</evidence>
<dbReference type="AlphaFoldDB" id="A0A1J8QFQ2"/>
<dbReference type="PROSITE" id="PS50082">
    <property type="entry name" value="WD_REPEATS_2"/>
    <property type="match status" value="5"/>
</dbReference>
<dbReference type="SUPFAM" id="SSF50978">
    <property type="entry name" value="WD40 repeat-like"/>
    <property type="match status" value="1"/>
</dbReference>
<feature type="region of interest" description="Disordered" evidence="4">
    <location>
        <begin position="415"/>
        <end position="574"/>
    </location>
</feature>
<dbReference type="EMBL" id="LVVM01004668">
    <property type="protein sequence ID" value="OJA12425.1"/>
    <property type="molecule type" value="Genomic_DNA"/>
</dbReference>
<feature type="compositionally biased region" description="Polar residues" evidence="4">
    <location>
        <begin position="548"/>
        <end position="569"/>
    </location>
</feature>
<dbReference type="InterPro" id="IPR019775">
    <property type="entry name" value="WD40_repeat_CS"/>
</dbReference>
<dbReference type="InterPro" id="IPR001680">
    <property type="entry name" value="WD40_rpt"/>
</dbReference>
<feature type="region of interest" description="Disordered" evidence="4">
    <location>
        <begin position="1"/>
        <end position="50"/>
    </location>
</feature>
<dbReference type="CDD" id="cd00200">
    <property type="entry name" value="WD40"/>
    <property type="match status" value="1"/>
</dbReference>
<dbReference type="InterPro" id="IPR036322">
    <property type="entry name" value="WD40_repeat_dom_sf"/>
</dbReference>
<dbReference type="PROSITE" id="PS00678">
    <property type="entry name" value="WD_REPEATS_1"/>
    <property type="match status" value="1"/>
</dbReference>
<dbReference type="PANTHER" id="PTHR19857:SF8">
    <property type="entry name" value="ANGIO-ASSOCIATED MIGRATORY CELL PROTEIN"/>
    <property type="match status" value="1"/>
</dbReference>
<dbReference type="PANTHER" id="PTHR19857">
    <property type="entry name" value="MITOCHONDRIAL DIVISION PROTEIN 1-RELATED"/>
    <property type="match status" value="1"/>
</dbReference>
<feature type="repeat" description="WD" evidence="3">
    <location>
        <begin position="60"/>
        <end position="101"/>
    </location>
</feature>
<dbReference type="InterPro" id="IPR051179">
    <property type="entry name" value="WD_repeat_multifunction"/>
</dbReference>
<reference evidence="5 6" key="1">
    <citation type="submission" date="2016-03" db="EMBL/GenBank/DDBJ databases">
        <title>Comparative genomics of the ectomycorrhizal sister species Rhizopogon vinicolor and Rhizopogon vesiculosus (Basidiomycota: Boletales) reveals a divergence of the mating type B locus.</title>
        <authorList>
            <person name="Mujic A.B."/>
            <person name="Kuo A."/>
            <person name="Tritt A."/>
            <person name="Lipzen A."/>
            <person name="Chen C."/>
            <person name="Johnson J."/>
            <person name="Sharma A."/>
            <person name="Barry K."/>
            <person name="Grigoriev I.V."/>
            <person name="Spatafora J.W."/>
        </authorList>
    </citation>
    <scope>NUCLEOTIDE SEQUENCE [LARGE SCALE GENOMIC DNA]</scope>
    <source>
        <strain evidence="5 6">AM-OR11-056</strain>
    </source>
</reference>
<gene>
    <name evidence="5" type="ORF">AZE42_03386</name>
</gene>
<dbReference type="STRING" id="180088.A0A1J8QFQ2"/>
<feature type="repeat" description="WD" evidence="3">
    <location>
        <begin position="329"/>
        <end position="372"/>
    </location>
</feature>
<dbReference type="PROSITE" id="PS50294">
    <property type="entry name" value="WD_REPEATS_REGION"/>
    <property type="match status" value="4"/>
</dbReference>
<dbReference type="SMART" id="SM00320">
    <property type="entry name" value="WD40"/>
    <property type="match status" value="8"/>
</dbReference>
<dbReference type="Gene3D" id="2.130.10.10">
    <property type="entry name" value="YVTN repeat-like/Quinoprotein amine dehydrogenase"/>
    <property type="match status" value="1"/>
</dbReference>
<proteinExistence type="predicted"/>
<evidence type="ECO:0000256" key="1">
    <source>
        <dbReference type="ARBA" id="ARBA00022574"/>
    </source>
</evidence>
<protein>
    <submittedName>
        <fullName evidence="5">Uncharacterized protein</fullName>
    </submittedName>
</protein>
<feature type="compositionally biased region" description="Acidic residues" evidence="4">
    <location>
        <begin position="9"/>
        <end position="18"/>
    </location>
</feature>
<comment type="caution">
    <text evidence="5">The sequence shown here is derived from an EMBL/GenBank/DDBJ whole genome shotgun (WGS) entry which is preliminary data.</text>
</comment>
<keyword evidence="2" id="KW-0677">Repeat</keyword>
<accession>A0A1J8QFQ2</accession>
<evidence type="ECO:0000256" key="3">
    <source>
        <dbReference type="PROSITE-ProRule" id="PRU00221"/>
    </source>
</evidence>
<keyword evidence="6" id="KW-1185">Reference proteome</keyword>
<sequence length="728" mass="79100">MTTPHETEDYIEEEDGDVFIDSGDVLAEVPDDGDHPMDDDDEAGLQSEDPDVKDNSLQHFTNHAGSVFAISCHPTQPLAVSGGEDDLGYIWDITDGEVIVKLTGHTDSVCSATFSADGQMVATGGMDGKVRIWRRVGTVDYRNWEFLTELQGPDEVIWLRWHPRGTILLAGSNDSTVWLWQLPSGNTMQVFAGHGGPVQCGEFTPDGKRIITASEDGTLIYWDPRSPTPVFKLSPQDARFDLESITSLAVNASSTLAVVGGTSGSVRVVSLSKGEVVGALGGHAEGESIEAVQFVDLTGTGSSPGIVVTGGTDGKACVWDLATMRLRATLEHQDAVTSLLAHPAPKSHLVVSASADKTLRTWDARTGTLVKEHTGHYGPILSASLGLEGSVVVSGGDDSACLVFTTEIDDRFPDISASTLSSPPLQAGHQSYDAGYQQQSQFQQQQFPQFQGQAPHNQPQQYQQNQYASTSYSPGQLGPQPTGMPFQPSSPFGQQPSVDFQQPYQQYPNGYQNQYGQQQQYGGYQGGYQPQQQTPSYLSEFDPYASRPTPSLHNRSQSQPTSLTGSNPSGAMHPRDYIRQHKAELEAWDSYTWKQMFNACEGLSAAWLARKQEATKIVQMMGGDAVPGLFGPTSGYQGYASSELQGWKEASAFLLKYRGLAHPFIQIAKEANLNHDTIAASTFQLQEVYASYRQSGDAVSKRRVRESCNAALTNLPEWPAPLNANQTW</sequence>